<protein>
    <submittedName>
        <fullName evidence="1">Uncharacterized protein</fullName>
    </submittedName>
</protein>
<evidence type="ECO:0000313" key="1">
    <source>
        <dbReference type="EMBL" id="KAF7198329.1"/>
    </source>
</evidence>
<organism evidence="1 2">
    <name type="scientific">Pseudocercospora fuligena</name>
    <dbReference type="NCBI Taxonomy" id="685502"/>
    <lineage>
        <taxon>Eukaryota</taxon>
        <taxon>Fungi</taxon>
        <taxon>Dikarya</taxon>
        <taxon>Ascomycota</taxon>
        <taxon>Pezizomycotina</taxon>
        <taxon>Dothideomycetes</taxon>
        <taxon>Dothideomycetidae</taxon>
        <taxon>Mycosphaerellales</taxon>
        <taxon>Mycosphaerellaceae</taxon>
        <taxon>Pseudocercospora</taxon>
    </lineage>
</organism>
<dbReference type="OrthoDB" id="3650755at2759"/>
<dbReference type="AlphaFoldDB" id="A0A8H6VRX0"/>
<reference evidence="1" key="1">
    <citation type="submission" date="2020-04" db="EMBL/GenBank/DDBJ databases">
        <title>Draft genome resource of the tomato pathogen Pseudocercospora fuligena.</title>
        <authorList>
            <person name="Zaccaron A."/>
        </authorList>
    </citation>
    <scope>NUCLEOTIDE SEQUENCE</scope>
    <source>
        <strain evidence="1">PF001</strain>
    </source>
</reference>
<name>A0A8H6VRX0_9PEZI</name>
<evidence type="ECO:0000313" key="2">
    <source>
        <dbReference type="Proteomes" id="UP000660729"/>
    </source>
</evidence>
<sequence>MSQSTQSGVLILSGALYEGADFEAWKGRMEALLKLHGLEKFKQDADGAYTDGVESQDEDDYNSHFDLPWWEQEQRELKLYERALEMLTDHISPTILSRLHHNVRRDIKQLWLQLPIVARPFRFMDLHGELRNRIYRLHLECDRARDIEKERIPALLQVSKQTRRGPDPSTTPRNDLVSTCASISAADTGFGAAG</sequence>
<dbReference type="Proteomes" id="UP000660729">
    <property type="component" value="Unassembled WGS sequence"/>
</dbReference>
<proteinExistence type="predicted"/>
<comment type="caution">
    <text evidence="1">The sequence shown here is derived from an EMBL/GenBank/DDBJ whole genome shotgun (WGS) entry which is preliminary data.</text>
</comment>
<gene>
    <name evidence="1" type="ORF">HII31_00068</name>
</gene>
<dbReference type="EMBL" id="JABCIY010000001">
    <property type="protein sequence ID" value="KAF7198329.1"/>
    <property type="molecule type" value="Genomic_DNA"/>
</dbReference>
<keyword evidence="2" id="KW-1185">Reference proteome</keyword>
<accession>A0A8H6VRX0</accession>